<dbReference type="OrthoDB" id="5540960at2"/>
<name>A0A1J0GFI1_9CLOT</name>
<accession>A0A1J0GFI1</accession>
<sequence>MYSWSENDDIIAFYLYLYSTKEINFTYDKISKKLGMSIGSLNMRRKIYKHLDNKLGGLCNAAGQTIIVFERFKGINCRVYKEIVDKLLA</sequence>
<organism evidence="1 2">
    <name type="scientific">Clostridium estertheticum subsp. estertheticum</name>
    <dbReference type="NCBI Taxonomy" id="1552"/>
    <lineage>
        <taxon>Bacteria</taxon>
        <taxon>Bacillati</taxon>
        <taxon>Bacillota</taxon>
        <taxon>Clostridia</taxon>
        <taxon>Eubacteriales</taxon>
        <taxon>Clostridiaceae</taxon>
        <taxon>Clostridium</taxon>
    </lineage>
</organism>
<evidence type="ECO:0000313" key="2">
    <source>
        <dbReference type="Proteomes" id="UP000182569"/>
    </source>
</evidence>
<gene>
    <name evidence="1" type="ORF">A7L45_05975</name>
</gene>
<dbReference type="EMBL" id="CP015756">
    <property type="protein sequence ID" value="APC39646.1"/>
    <property type="molecule type" value="Genomic_DNA"/>
</dbReference>
<reference evidence="2" key="1">
    <citation type="journal article" date="2016" name="Front. Microbiol.">
        <title>Complete Genome Sequence of Clostridium estertheticum DSM 8809, a Microbe Identified in Spoiled Vacuum Packed Beef.</title>
        <authorList>
            <person name="Yu Z."/>
            <person name="Gunn L."/>
            <person name="Brennan E."/>
            <person name="Reid R."/>
            <person name="Wall P.G."/>
            <person name="Gaora O.P."/>
            <person name="Hurley D."/>
            <person name="Bolton D."/>
            <person name="Fanning S."/>
        </authorList>
    </citation>
    <scope>NUCLEOTIDE SEQUENCE [LARGE SCALE GENOMIC DNA]</scope>
    <source>
        <strain evidence="2">DSM 8809</strain>
    </source>
</reference>
<proteinExistence type="predicted"/>
<protein>
    <submittedName>
        <fullName evidence="1">Uncharacterized protein</fullName>
    </submittedName>
</protein>
<dbReference type="AlphaFoldDB" id="A0A1J0GFI1"/>
<dbReference type="Proteomes" id="UP000182569">
    <property type="component" value="Chromosome"/>
</dbReference>
<dbReference type="RefSeq" id="WP_071611939.1">
    <property type="nucleotide sequence ID" value="NZ_CP015756.1"/>
</dbReference>
<dbReference type="KEGG" id="ceu:A7L45_05975"/>
<keyword evidence="2" id="KW-1185">Reference proteome</keyword>
<evidence type="ECO:0000313" key="1">
    <source>
        <dbReference type="EMBL" id="APC39646.1"/>
    </source>
</evidence>